<dbReference type="InterPro" id="IPR007227">
    <property type="entry name" value="Cell_shape_determining_MreD"/>
</dbReference>
<evidence type="ECO:0000256" key="2">
    <source>
        <dbReference type="ARBA" id="ARBA00007776"/>
    </source>
</evidence>
<dbReference type="EMBL" id="FQUF01000004">
    <property type="protein sequence ID" value="SHE38772.1"/>
    <property type="molecule type" value="Genomic_DNA"/>
</dbReference>
<dbReference type="Proteomes" id="UP000184128">
    <property type="component" value="Unassembled WGS sequence"/>
</dbReference>
<feature type="transmembrane region" description="Helical" evidence="8">
    <location>
        <begin position="146"/>
        <end position="170"/>
    </location>
</feature>
<dbReference type="Pfam" id="PF04093">
    <property type="entry name" value="MreD"/>
    <property type="match status" value="1"/>
</dbReference>
<comment type="subcellular location">
    <subcellularLocation>
        <location evidence="1">Cell membrane</location>
        <topology evidence="1">Multi-pass membrane protein</topology>
    </subcellularLocation>
</comment>
<evidence type="ECO:0000256" key="6">
    <source>
        <dbReference type="ARBA" id="ARBA00022989"/>
    </source>
</evidence>
<comment type="similarity">
    <text evidence="2">Belongs to the MreD family.</text>
</comment>
<feature type="transmembrane region" description="Helical" evidence="8">
    <location>
        <begin position="7"/>
        <end position="29"/>
    </location>
</feature>
<keyword evidence="6 8" id="KW-1133">Transmembrane helix</keyword>
<keyword evidence="7 8" id="KW-0472">Membrane</keyword>
<evidence type="ECO:0000256" key="3">
    <source>
        <dbReference type="ARBA" id="ARBA00022475"/>
    </source>
</evidence>
<dbReference type="GO" id="GO:0008360">
    <property type="term" value="P:regulation of cell shape"/>
    <property type="evidence" value="ECO:0007669"/>
    <property type="project" value="UniProtKB-KW"/>
</dbReference>
<keyword evidence="10" id="KW-1185">Reference proteome</keyword>
<feature type="transmembrane region" description="Helical" evidence="8">
    <location>
        <begin position="74"/>
        <end position="92"/>
    </location>
</feature>
<dbReference type="STRING" id="1121025.SAMN02745249_00345"/>
<sequence length="176" mass="20016">MEKWRQNLIAILLMFSSILLDGFIANTWASTLDTSFGLIIPRTIVLMIIILSFHYKEGFMLGSAAAFGFIMDTYYLGFLGVYMSSFVLVAYLTYSLKRVIRPNVLSYTLVGILGITLVEMIAYGIMRILTITTISFQYFIVSRLSATLLFNGIVMLVFSYFIHLLIVNIIEESQLR</sequence>
<evidence type="ECO:0000256" key="7">
    <source>
        <dbReference type="ARBA" id="ARBA00023136"/>
    </source>
</evidence>
<keyword evidence="5" id="KW-0133">Cell shape</keyword>
<gene>
    <name evidence="9" type="ORF">SAMN02745249_00345</name>
</gene>
<evidence type="ECO:0000256" key="5">
    <source>
        <dbReference type="ARBA" id="ARBA00022960"/>
    </source>
</evidence>
<dbReference type="RefSeq" id="WP_073295335.1">
    <property type="nucleotide sequence ID" value="NZ_FQUF01000004.1"/>
</dbReference>
<name>A0A1M4T2K3_9LACT</name>
<evidence type="ECO:0000256" key="8">
    <source>
        <dbReference type="SAM" id="Phobius"/>
    </source>
</evidence>
<accession>A0A1M4T2K3</accession>
<evidence type="ECO:0000313" key="10">
    <source>
        <dbReference type="Proteomes" id="UP000184128"/>
    </source>
</evidence>
<proteinExistence type="inferred from homology"/>
<feature type="transmembrane region" description="Helical" evidence="8">
    <location>
        <begin position="35"/>
        <end position="53"/>
    </location>
</feature>
<reference evidence="9 10" key="1">
    <citation type="submission" date="2016-11" db="EMBL/GenBank/DDBJ databases">
        <authorList>
            <person name="Jaros S."/>
            <person name="Januszkiewicz K."/>
            <person name="Wedrychowicz H."/>
        </authorList>
    </citation>
    <scope>NUCLEOTIDE SEQUENCE [LARGE SCALE GENOMIC DNA]</scope>
    <source>
        <strain evidence="9 10">DSM 15692</strain>
    </source>
</reference>
<protein>
    <submittedName>
        <fullName evidence="9">Rod shape-determining protein MreD</fullName>
    </submittedName>
</protein>
<dbReference type="OrthoDB" id="2148512at2"/>
<evidence type="ECO:0000313" key="9">
    <source>
        <dbReference type="EMBL" id="SHE38772.1"/>
    </source>
</evidence>
<feature type="transmembrane region" description="Helical" evidence="8">
    <location>
        <begin position="104"/>
        <end position="125"/>
    </location>
</feature>
<keyword evidence="3" id="KW-1003">Cell membrane</keyword>
<evidence type="ECO:0000256" key="4">
    <source>
        <dbReference type="ARBA" id="ARBA00022692"/>
    </source>
</evidence>
<dbReference type="NCBIfam" id="TIGR03426">
    <property type="entry name" value="shape_MreD"/>
    <property type="match status" value="1"/>
</dbReference>
<dbReference type="AlphaFoldDB" id="A0A1M4T2K3"/>
<dbReference type="GO" id="GO:0005886">
    <property type="term" value="C:plasma membrane"/>
    <property type="evidence" value="ECO:0007669"/>
    <property type="project" value="UniProtKB-SubCell"/>
</dbReference>
<keyword evidence="4 8" id="KW-0812">Transmembrane</keyword>
<evidence type="ECO:0000256" key="1">
    <source>
        <dbReference type="ARBA" id="ARBA00004651"/>
    </source>
</evidence>
<organism evidence="9 10">
    <name type="scientific">Atopostipes suicloacalis DSM 15692</name>
    <dbReference type="NCBI Taxonomy" id="1121025"/>
    <lineage>
        <taxon>Bacteria</taxon>
        <taxon>Bacillati</taxon>
        <taxon>Bacillota</taxon>
        <taxon>Bacilli</taxon>
        <taxon>Lactobacillales</taxon>
        <taxon>Carnobacteriaceae</taxon>
        <taxon>Atopostipes</taxon>
    </lineage>
</organism>